<name>A0A8S5NE52_9CAUD</name>
<proteinExistence type="predicted"/>
<accession>A0A8S5NE52</accession>
<protein>
    <submittedName>
        <fullName evidence="1">Uncharacterized protein</fullName>
    </submittedName>
</protein>
<organism evidence="1">
    <name type="scientific">Siphoviridae sp. ctHEr2</name>
    <dbReference type="NCBI Taxonomy" id="2826229"/>
    <lineage>
        <taxon>Viruses</taxon>
        <taxon>Duplodnaviria</taxon>
        <taxon>Heunggongvirae</taxon>
        <taxon>Uroviricota</taxon>
        <taxon>Caudoviricetes</taxon>
    </lineage>
</organism>
<reference evidence="1" key="1">
    <citation type="journal article" date="2021" name="Proc. Natl. Acad. Sci. U.S.A.">
        <title>A Catalog of Tens of Thousands of Viruses from Human Metagenomes Reveals Hidden Associations with Chronic Diseases.</title>
        <authorList>
            <person name="Tisza M.J."/>
            <person name="Buck C.B."/>
        </authorList>
    </citation>
    <scope>NUCLEOTIDE SEQUENCE</scope>
    <source>
        <strain evidence="1">CtHEr2</strain>
    </source>
</reference>
<sequence>MSVRRYSVVLSAAPEGELDLFLEEFLPEGWGYRANPYGENVIELIADKGQTIGAAASTWLVYDHRKRKLSVKDRGFITGVNGSIEPLRLSPYRMVFYV</sequence>
<evidence type="ECO:0000313" key="1">
    <source>
        <dbReference type="EMBL" id="DAD93093.1"/>
    </source>
</evidence>
<dbReference type="EMBL" id="BK015152">
    <property type="protein sequence ID" value="DAD93093.1"/>
    <property type="molecule type" value="Genomic_DNA"/>
</dbReference>